<dbReference type="PROSITE" id="PS01359">
    <property type="entry name" value="ZF_PHD_1"/>
    <property type="match status" value="1"/>
</dbReference>
<feature type="region of interest" description="Disordered" evidence="7">
    <location>
        <begin position="1"/>
        <end position="79"/>
    </location>
</feature>
<dbReference type="PANTHER" id="PTHR12628:SF10">
    <property type="entry name" value="HOMEOBOX DOMAIN-CONTAINING PROTEIN"/>
    <property type="match status" value="1"/>
</dbReference>
<evidence type="ECO:0000313" key="10">
    <source>
        <dbReference type="Proteomes" id="UP001498771"/>
    </source>
</evidence>
<evidence type="ECO:0000259" key="8">
    <source>
        <dbReference type="PROSITE" id="PS50016"/>
    </source>
</evidence>
<dbReference type="InterPro" id="IPR019787">
    <property type="entry name" value="Znf_PHD-finger"/>
</dbReference>
<evidence type="ECO:0000313" key="9">
    <source>
        <dbReference type="EMBL" id="KAK7206576.1"/>
    </source>
</evidence>
<dbReference type="Proteomes" id="UP001498771">
    <property type="component" value="Unassembled WGS sequence"/>
</dbReference>
<keyword evidence="4" id="KW-0862">Zinc</keyword>
<sequence length="442" mass="48005">MSSGAQMGSAVPQDVYQSSAPIPTSANTSTNTNTNNGTAQTNTSSNTALQQTYNTSVQALGQQSQSQPQQQQAQVSSNSQFPLLQTQASAPAGQLGGQQQHQQQQQQLPVSEHAPLGYTALGQPRKRAAAGTKPKKTGPKRKQRRSKKSDDEDSDEGFLFDGLETKSGRKVHKPQQFDPLADTDGKKKSLFFRRDLQICKVCQRGHSPDSNLIVFCDGCNDPYHQLCHSPPIGREYIEVAEAQWFCANCQAKIVVHAPLETGMTGASLTQEEKRVYLLSLPPQQLVDLLLMVEARHPDIAIYSPNTKKILSQRKSKPALPLLTRPGTASSTPVSGTSTPILSSKDPTKPVVFTNVIDDTTPLPGAGTQVPQETDQDAHYMVDNDTALYSHSVYNLMPRVLQTPSFAGFEQPLHQVPVPPQQGPPPGQHYGNDHGLMMNGALQ</sequence>
<dbReference type="InterPro" id="IPR001965">
    <property type="entry name" value="Znf_PHD"/>
</dbReference>
<comment type="subcellular location">
    <subcellularLocation>
        <location evidence="1">Nucleus</location>
    </subcellularLocation>
</comment>
<dbReference type="RefSeq" id="XP_064769609.1">
    <property type="nucleotide sequence ID" value="XM_064912001.1"/>
</dbReference>
<name>A0ABR1F9Q4_9ASCO</name>
<evidence type="ECO:0000256" key="6">
    <source>
        <dbReference type="PROSITE-ProRule" id="PRU00146"/>
    </source>
</evidence>
<dbReference type="InterPro" id="IPR013083">
    <property type="entry name" value="Znf_RING/FYVE/PHD"/>
</dbReference>
<keyword evidence="5" id="KW-0539">Nucleus</keyword>
<feature type="compositionally biased region" description="Low complexity" evidence="7">
    <location>
        <begin position="56"/>
        <end position="79"/>
    </location>
</feature>
<feature type="region of interest" description="Disordered" evidence="7">
    <location>
        <begin position="418"/>
        <end position="442"/>
    </location>
</feature>
<dbReference type="EMBL" id="JBBJBU010000002">
    <property type="protein sequence ID" value="KAK7206576.1"/>
    <property type="molecule type" value="Genomic_DNA"/>
</dbReference>
<dbReference type="Pfam" id="PF00628">
    <property type="entry name" value="PHD"/>
    <property type="match status" value="1"/>
</dbReference>
<reference evidence="9 10" key="1">
    <citation type="submission" date="2024-03" db="EMBL/GenBank/DDBJ databases">
        <title>Genome-scale model development and genomic sequencing of the oleaginous clade Lipomyces.</title>
        <authorList>
            <consortium name="Lawrence Berkeley National Laboratory"/>
            <person name="Czajka J.J."/>
            <person name="Han Y."/>
            <person name="Kim J."/>
            <person name="Mondo S.J."/>
            <person name="Hofstad B.A."/>
            <person name="Robles A."/>
            <person name="Haridas S."/>
            <person name="Riley R."/>
            <person name="LaButti K."/>
            <person name="Pangilinan J."/>
            <person name="Andreopoulos W."/>
            <person name="Lipzen A."/>
            <person name="Yan J."/>
            <person name="Wang M."/>
            <person name="Ng V."/>
            <person name="Grigoriev I.V."/>
            <person name="Spatafora J.W."/>
            <person name="Magnuson J.K."/>
            <person name="Baker S.E."/>
            <person name="Pomraning K.R."/>
        </authorList>
    </citation>
    <scope>NUCLEOTIDE SEQUENCE [LARGE SCALE GENOMIC DNA]</scope>
    <source>
        <strain evidence="9 10">Phaff 52-87</strain>
    </source>
</reference>
<evidence type="ECO:0000256" key="2">
    <source>
        <dbReference type="ARBA" id="ARBA00022723"/>
    </source>
</evidence>
<evidence type="ECO:0000256" key="7">
    <source>
        <dbReference type="SAM" id="MobiDB-lite"/>
    </source>
</evidence>
<feature type="compositionally biased region" description="Polar residues" evidence="7">
    <location>
        <begin position="326"/>
        <end position="341"/>
    </location>
</feature>
<dbReference type="CDD" id="cd15502">
    <property type="entry name" value="PHD_Phf1p_Phf2p_like"/>
    <property type="match status" value="1"/>
</dbReference>
<gene>
    <name evidence="9" type="ORF">BZA70DRAFT_274583</name>
</gene>
<dbReference type="InterPro" id="IPR019786">
    <property type="entry name" value="Zinc_finger_PHD-type_CS"/>
</dbReference>
<feature type="region of interest" description="Disordered" evidence="7">
    <location>
        <begin position="121"/>
        <end position="183"/>
    </location>
</feature>
<dbReference type="GeneID" id="90037513"/>
<keyword evidence="3 6" id="KW-0863">Zinc-finger</keyword>
<feature type="compositionally biased region" description="Basic residues" evidence="7">
    <location>
        <begin position="124"/>
        <end position="147"/>
    </location>
</feature>
<feature type="compositionally biased region" description="Low complexity" evidence="7">
    <location>
        <begin position="24"/>
        <end position="48"/>
    </location>
</feature>
<dbReference type="PROSITE" id="PS50016">
    <property type="entry name" value="ZF_PHD_2"/>
    <property type="match status" value="1"/>
</dbReference>
<dbReference type="PANTHER" id="PTHR12628">
    <property type="entry name" value="POLYCOMB-LIKE TRANSCRIPTION FACTOR"/>
    <property type="match status" value="1"/>
</dbReference>
<evidence type="ECO:0000256" key="4">
    <source>
        <dbReference type="ARBA" id="ARBA00022833"/>
    </source>
</evidence>
<protein>
    <recommendedName>
        <fullName evidence="8">PHD-type domain-containing protein</fullName>
    </recommendedName>
</protein>
<feature type="region of interest" description="Disordered" evidence="7">
    <location>
        <begin position="320"/>
        <end position="345"/>
    </location>
</feature>
<dbReference type="SMART" id="SM00249">
    <property type="entry name" value="PHD"/>
    <property type="match status" value="1"/>
</dbReference>
<evidence type="ECO:0000256" key="5">
    <source>
        <dbReference type="ARBA" id="ARBA00023242"/>
    </source>
</evidence>
<feature type="domain" description="PHD-type" evidence="8">
    <location>
        <begin position="196"/>
        <end position="252"/>
    </location>
</feature>
<dbReference type="InterPro" id="IPR011011">
    <property type="entry name" value="Znf_FYVE_PHD"/>
</dbReference>
<dbReference type="Gene3D" id="3.30.40.10">
    <property type="entry name" value="Zinc/RING finger domain, C3HC4 (zinc finger)"/>
    <property type="match status" value="1"/>
</dbReference>
<keyword evidence="2" id="KW-0479">Metal-binding</keyword>
<proteinExistence type="predicted"/>
<evidence type="ECO:0000256" key="3">
    <source>
        <dbReference type="ARBA" id="ARBA00022771"/>
    </source>
</evidence>
<organism evidence="9 10">
    <name type="scientific">Myxozyma melibiosi</name>
    <dbReference type="NCBI Taxonomy" id="54550"/>
    <lineage>
        <taxon>Eukaryota</taxon>
        <taxon>Fungi</taxon>
        <taxon>Dikarya</taxon>
        <taxon>Ascomycota</taxon>
        <taxon>Saccharomycotina</taxon>
        <taxon>Lipomycetes</taxon>
        <taxon>Lipomycetales</taxon>
        <taxon>Lipomycetaceae</taxon>
        <taxon>Myxozyma</taxon>
    </lineage>
</organism>
<evidence type="ECO:0000256" key="1">
    <source>
        <dbReference type="ARBA" id="ARBA00004123"/>
    </source>
</evidence>
<keyword evidence="10" id="KW-1185">Reference proteome</keyword>
<dbReference type="SUPFAM" id="SSF57903">
    <property type="entry name" value="FYVE/PHD zinc finger"/>
    <property type="match status" value="1"/>
</dbReference>
<accession>A0ABR1F9Q4</accession>
<comment type="caution">
    <text evidence="9">The sequence shown here is derived from an EMBL/GenBank/DDBJ whole genome shotgun (WGS) entry which is preliminary data.</text>
</comment>